<dbReference type="AlphaFoldDB" id="A0A098BFH7"/>
<dbReference type="Proteomes" id="UP000042997">
    <property type="component" value="Unassembled WGS sequence"/>
</dbReference>
<dbReference type="SUPFAM" id="SSF56300">
    <property type="entry name" value="Metallo-dependent phosphatases"/>
    <property type="match status" value="1"/>
</dbReference>
<evidence type="ECO:0000256" key="1">
    <source>
        <dbReference type="RuleBase" id="RU362119"/>
    </source>
</evidence>
<dbReference type="GO" id="GO:0008253">
    <property type="term" value="F:5'-nucleotidase activity"/>
    <property type="evidence" value="ECO:0007669"/>
    <property type="project" value="TreeGrafter"/>
</dbReference>
<dbReference type="InterPro" id="IPR008334">
    <property type="entry name" value="5'-Nucleotdase_C"/>
</dbReference>
<evidence type="ECO:0000313" key="3">
    <source>
        <dbReference type="EMBL" id="CDZ87464.1"/>
    </source>
</evidence>
<dbReference type="PANTHER" id="PTHR11575:SF24">
    <property type="entry name" value="5'-NUCLEOTIDASE"/>
    <property type="match status" value="1"/>
</dbReference>
<dbReference type="GO" id="GO:0030288">
    <property type="term" value="C:outer membrane-bounded periplasmic space"/>
    <property type="evidence" value="ECO:0007669"/>
    <property type="project" value="TreeGrafter"/>
</dbReference>
<dbReference type="InterPro" id="IPR036907">
    <property type="entry name" value="5'-Nucleotdase_C_sf"/>
</dbReference>
<proteinExistence type="inferred from homology"/>
<dbReference type="InterPro" id="IPR029052">
    <property type="entry name" value="Metallo-depent_PP-like"/>
</dbReference>
<feature type="domain" description="5'-Nucleotidase C-terminal" evidence="2">
    <location>
        <begin position="367"/>
        <end position="526"/>
    </location>
</feature>
<dbReference type="Gene3D" id="3.90.780.10">
    <property type="entry name" value="5'-Nucleotidase, C-terminal domain"/>
    <property type="match status" value="1"/>
</dbReference>
<evidence type="ECO:0000259" key="2">
    <source>
        <dbReference type="Pfam" id="PF02872"/>
    </source>
</evidence>
<reference evidence="3 4" key="1">
    <citation type="journal article" date="2014" name="Genome Announc.">
        <title>Draft Genome Sequence of Propane- and Butane-Oxidizing Actinobacterium Rhodococcus ruber IEGM 231.</title>
        <authorList>
            <person name="Ivshina I.B."/>
            <person name="Kuyukina M.S."/>
            <person name="Krivoruchko A.V."/>
            <person name="Barbe V."/>
            <person name="Fischer C."/>
        </authorList>
    </citation>
    <scope>NUCLEOTIDE SEQUENCE [LARGE SCALE GENOMIC DNA]</scope>
</reference>
<sequence>MRMGSGVTRRWTLSAALLTGVLWTSLAVPATALPPDALPLRLIAFRDLHGSLLPPQGPRSEVVRSDGASVPAGGAAYLAAYVRQLRAQADNSVLYSVGDTWGSSPIESAMFHDEPTVDLLNGLDVTAAALGNHEFDNGYAELRRLRDGGCHPEGCRYDEEYAGTAFPLIAANVAEADGSPAALPFSVDYVDGVPVGVIGVAPQDTPQVVRGDDISGLQFTDEITAVDRTADALDALGVRSIVLLYKGALTPSAGTDPCDPAAGPARALTSRVSPKVDVVVTADGEDSFNCSYPDPAGNPRTVLQGASHGRIVSVADLTIDRESRDVLRDRTHAFNQVVTHDIAPDPRTQQFVDRAVDKSRDVAERFVGRIAADLTRDTTAGGESALGNLVADAQLAAAEPAGAQLALTNPGGVRADLLHSEDGVVTHGDTYAAQPFGNRLQVLELTGAELVGVLEQQFQQDGSGANRERILAPSHTLRYVLDRAAAPGGRIRDVTVAGRPLEQAATYRVVVNGFLADGGDGFTGFTHARRTTGAGAELDALNAYLAAHSPVAPPATDRITVP</sequence>
<organism evidence="3 4">
    <name type="scientific">Rhodococcus ruber</name>
    <dbReference type="NCBI Taxonomy" id="1830"/>
    <lineage>
        <taxon>Bacteria</taxon>
        <taxon>Bacillati</taxon>
        <taxon>Actinomycetota</taxon>
        <taxon>Actinomycetes</taxon>
        <taxon>Mycobacteriales</taxon>
        <taxon>Nocardiaceae</taxon>
        <taxon>Rhodococcus</taxon>
    </lineage>
</organism>
<name>A0A098BFH7_9NOCA</name>
<keyword evidence="1" id="KW-0378">Hydrolase</keyword>
<accession>A0A098BFH7</accession>
<dbReference type="eggNOG" id="COG0737">
    <property type="taxonomic scope" value="Bacteria"/>
</dbReference>
<dbReference type="EMBL" id="CCSD01000038">
    <property type="protein sequence ID" value="CDZ87464.1"/>
    <property type="molecule type" value="Genomic_DNA"/>
</dbReference>
<dbReference type="PRINTS" id="PR01607">
    <property type="entry name" value="APYRASEFAMLY"/>
</dbReference>
<dbReference type="SUPFAM" id="SSF55816">
    <property type="entry name" value="5'-nucleotidase (syn. UDP-sugar hydrolase), C-terminal domain"/>
    <property type="match status" value="1"/>
</dbReference>
<dbReference type="GO" id="GO:0000166">
    <property type="term" value="F:nucleotide binding"/>
    <property type="evidence" value="ECO:0007669"/>
    <property type="project" value="UniProtKB-KW"/>
</dbReference>
<keyword evidence="1" id="KW-0547">Nucleotide-binding</keyword>
<dbReference type="Gene3D" id="3.60.21.10">
    <property type="match status" value="1"/>
</dbReference>
<protein>
    <submittedName>
        <fullName evidence="3">Nucleotidase</fullName>
    </submittedName>
</protein>
<dbReference type="GO" id="GO:0009166">
    <property type="term" value="P:nucleotide catabolic process"/>
    <property type="evidence" value="ECO:0007669"/>
    <property type="project" value="InterPro"/>
</dbReference>
<dbReference type="Pfam" id="PF02872">
    <property type="entry name" value="5_nucleotid_C"/>
    <property type="match status" value="1"/>
</dbReference>
<comment type="similarity">
    <text evidence="1">Belongs to the 5'-nucleotidase family.</text>
</comment>
<dbReference type="InterPro" id="IPR006179">
    <property type="entry name" value="5_nucleotidase/apyrase"/>
</dbReference>
<dbReference type="GO" id="GO:0008768">
    <property type="term" value="F:UDP-sugar diphosphatase activity"/>
    <property type="evidence" value="ECO:0007669"/>
    <property type="project" value="TreeGrafter"/>
</dbReference>
<dbReference type="PANTHER" id="PTHR11575">
    <property type="entry name" value="5'-NUCLEOTIDASE-RELATED"/>
    <property type="match status" value="1"/>
</dbReference>
<evidence type="ECO:0000313" key="4">
    <source>
        <dbReference type="Proteomes" id="UP000042997"/>
    </source>
</evidence>
<gene>
    <name evidence="3" type="ORF">RHRU231_290017</name>
</gene>